<dbReference type="Gene3D" id="1.10.510.10">
    <property type="entry name" value="Transferase(Phosphotransferase) domain 1"/>
    <property type="match status" value="2"/>
</dbReference>
<evidence type="ECO:0000313" key="8">
    <source>
        <dbReference type="EMBL" id="MRG98494.1"/>
    </source>
</evidence>
<keyword evidence="9" id="KW-1185">Reference proteome</keyword>
<feature type="domain" description="Protein kinase" evidence="7">
    <location>
        <begin position="37"/>
        <end position="305"/>
    </location>
</feature>
<dbReference type="InterPro" id="IPR008271">
    <property type="entry name" value="Ser/Thr_kinase_AS"/>
</dbReference>
<dbReference type="SUPFAM" id="SSF56112">
    <property type="entry name" value="Protein kinase-like (PK-like)"/>
    <property type="match status" value="2"/>
</dbReference>
<dbReference type="PANTHER" id="PTHR43289">
    <property type="entry name" value="MITOGEN-ACTIVATED PROTEIN KINASE KINASE KINASE 20-RELATED"/>
    <property type="match status" value="1"/>
</dbReference>
<evidence type="ECO:0000256" key="4">
    <source>
        <dbReference type="ARBA" id="ARBA00022840"/>
    </source>
</evidence>
<evidence type="ECO:0000256" key="5">
    <source>
        <dbReference type="PROSITE-ProRule" id="PRU10141"/>
    </source>
</evidence>
<dbReference type="InterPro" id="IPR017441">
    <property type="entry name" value="Protein_kinase_ATP_BS"/>
</dbReference>
<keyword evidence="4 5" id="KW-0067">ATP-binding</keyword>
<dbReference type="CDD" id="cd14014">
    <property type="entry name" value="STKc_PknB_like"/>
    <property type="match status" value="2"/>
</dbReference>
<feature type="region of interest" description="Disordered" evidence="6">
    <location>
        <begin position="322"/>
        <end position="351"/>
    </location>
</feature>
<gene>
    <name evidence="8" type="ORF">GF068_42255</name>
</gene>
<keyword evidence="1" id="KW-0808">Transferase</keyword>
<evidence type="ECO:0000313" key="9">
    <source>
        <dbReference type="Proteomes" id="UP000440224"/>
    </source>
</evidence>
<evidence type="ECO:0000259" key="7">
    <source>
        <dbReference type="PROSITE" id="PS50011"/>
    </source>
</evidence>
<sequence length="818" mass="87945">MAETGSEDEGFNVPAARYGDEAHAAGFRSGDVLAGRYRVERTLGRGAMGIVLSATHLALGGFVAVKVLSPRAAHRRGIARLQREARATARIRSEHVARVMDVGMLGEGRPFIVMEYLEGADVAATLKERGPLPITEVADMIVEACDALAAAHVLDIIHRDLKPSNLFLARQLDGSTRLKVLDFGLSKIPEEDADGRLTSATAIMGSPHYMAPEQIANPREVDARADIWSLGVVLYELLTGERPFDGLSQAEIFARISTLEPARPSALRHDLSPPVESLILGCLQKDPAFRPVDVGAVAASLAPFCSPVARLLPDRIRRVIQGRATSGAPGEVEPEPTREGATMDEPAEGGVERTDAFSWGATASRESGDVQHAGMVLGGRFHVERLIGRGAMGAVYEVSDDMGERFAVKLIPHDAAVDPEAGRRLRREAQLASALCHVHVVTVVDVCIDDRGERPFIVMELLRGRNLAELLQAEGAMPPRIVARIFRQVCRGLAAAHERGLIHRDVKPANIFLHEDDTGAVTVKLCDFGIAKRTESNALDASAQSLTKTGFMLGTPAYVSPEQVKDPTEVDSRSDIWSLCVSMYEALSGKHPWPHCRTPGELIIAICTKPPIPLMEAAPWIDPALARIVLRGLDQDPTRRWQSAVDLDRALDEFACGGAPLARDELVGIPSEERRPDQRAPSEAGSSAKTGPWRRVPWRPLVLMSIVTGAIAVLSSRPEKPSIARAQMLELVPELLIHPPEPAEPAPLAPPSSASPLPSAPTPPAPRGAVRRPMSTSAPVSSNMPSPPPDPTPTPPTPPAPSQSTWVSPSGLKMQKGF</sequence>
<feature type="binding site" evidence="5">
    <location>
        <position position="66"/>
    </location>
    <ligand>
        <name>ATP</name>
        <dbReference type="ChEBI" id="CHEBI:30616"/>
    </ligand>
</feature>
<feature type="compositionally biased region" description="Basic and acidic residues" evidence="6">
    <location>
        <begin position="665"/>
        <end position="680"/>
    </location>
</feature>
<accession>A0A6N7Q850</accession>
<dbReference type="PROSITE" id="PS00108">
    <property type="entry name" value="PROTEIN_KINASE_ST"/>
    <property type="match status" value="2"/>
</dbReference>
<evidence type="ECO:0000256" key="6">
    <source>
        <dbReference type="SAM" id="MobiDB-lite"/>
    </source>
</evidence>
<dbReference type="PANTHER" id="PTHR43289:SF6">
    <property type="entry name" value="SERINE_THREONINE-PROTEIN KINASE NEKL-3"/>
    <property type="match status" value="1"/>
</dbReference>
<evidence type="ECO:0000256" key="3">
    <source>
        <dbReference type="ARBA" id="ARBA00022777"/>
    </source>
</evidence>
<evidence type="ECO:0000256" key="2">
    <source>
        <dbReference type="ARBA" id="ARBA00022741"/>
    </source>
</evidence>
<keyword evidence="3 8" id="KW-0418">Kinase</keyword>
<dbReference type="PROSITE" id="PS50011">
    <property type="entry name" value="PROTEIN_KINASE_DOM"/>
    <property type="match status" value="2"/>
</dbReference>
<feature type="region of interest" description="Disordered" evidence="6">
    <location>
        <begin position="665"/>
        <end position="691"/>
    </location>
</feature>
<dbReference type="InterPro" id="IPR011009">
    <property type="entry name" value="Kinase-like_dom_sf"/>
</dbReference>
<proteinExistence type="predicted"/>
<organism evidence="8 9">
    <name type="scientific">Polyangium spumosum</name>
    <dbReference type="NCBI Taxonomy" id="889282"/>
    <lineage>
        <taxon>Bacteria</taxon>
        <taxon>Pseudomonadati</taxon>
        <taxon>Myxococcota</taxon>
        <taxon>Polyangia</taxon>
        <taxon>Polyangiales</taxon>
        <taxon>Polyangiaceae</taxon>
        <taxon>Polyangium</taxon>
    </lineage>
</organism>
<protein>
    <submittedName>
        <fullName evidence="8">Protein kinase</fullName>
    </submittedName>
</protein>
<name>A0A6N7Q850_9BACT</name>
<dbReference type="OrthoDB" id="9779541at2"/>
<dbReference type="GO" id="GO:0004674">
    <property type="term" value="F:protein serine/threonine kinase activity"/>
    <property type="evidence" value="ECO:0007669"/>
    <property type="project" value="TreeGrafter"/>
</dbReference>
<dbReference type="InterPro" id="IPR000719">
    <property type="entry name" value="Prot_kinase_dom"/>
</dbReference>
<feature type="compositionally biased region" description="Pro residues" evidence="6">
    <location>
        <begin position="740"/>
        <end position="750"/>
    </location>
</feature>
<dbReference type="SMART" id="SM00220">
    <property type="entry name" value="S_TKc"/>
    <property type="match status" value="2"/>
</dbReference>
<evidence type="ECO:0000256" key="1">
    <source>
        <dbReference type="ARBA" id="ARBA00022679"/>
    </source>
</evidence>
<dbReference type="AlphaFoldDB" id="A0A6N7Q850"/>
<feature type="compositionally biased region" description="Pro residues" evidence="6">
    <location>
        <begin position="785"/>
        <end position="801"/>
    </location>
</feature>
<reference evidence="8 9" key="1">
    <citation type="submission" date="2019-10" db="EMBL/GenBank/DDBJ databases">
        <title>A soil myxobacterium in the family Polyangiaceae.</title>
        <authorList>
            <person name="Li Y."/>
            <person name="Wang J."/>
        </authorList>
    </citation>
    <scope>NUCLEOTIDE SEQUENCE [LARGE SCALE GENOMIC DNA]</scope>
    <source>
        <strain evidence="8 9">DSM 14734</strain>
    </source>
</reference>
<feature type="binding site" evidence="5">
    <location>
        <position position="409"/>
    </location>
    <ligand>
        <name>ATP</name>
        <dbReference type="ChEBI" id="CHEBI:30616"/>
    </ligand>
</feature>
<dbReference type="Gene3D" id="3.30.200.20">
    <property type="entry name" value="Phosphorylase Kinase, domain 1"/>
    <property type="match status" value="2"/>
</dbReference>
<feature type="domain" description="Protein kinase" evidence="7">
    <location>
        <begin position="381"/>
        <end position="655"/>
    </location>
</feature>
<keyword evidence="2 5" id="KW-0547">Nucleotide-binding</keyword>
<feature type="region of interest" description="Disordered" evidence="6">
    <location>
        <begin position="740"/>
        <end position="818"/>
    </location>
</feature>
<dbReference type="EMBL" id="WJIE01000034">
    <property type="protein sequence ID" value="MRG98494.1"/>
    <property type="molecule type" value="Genomic_DNA"/>
</dbReference>
<dbReference type="GO" id="GO:0005524">
    <property type="term" value="F:ATP binding"/>
    <property type="evidence" value="ECO:0007669"/>
    <property type="project" value="UniProtKB-UniRule"/>
</dbReference>
<comment type="caution">
    <text evidence="8">The sequence shown here is derived from an EMBL/GenBank/DDBJ whole genome shotgun (WGS) entry which is preliminary data.</text>
</comment>
<dbReference type="Pfam" id="PF00069">
    <property type="entry name" value="Pkinase"/>
    <property type="match status" value="2"/>
</dbReference>
<dbReference type="Proteomes" id="UP000440224">
    <property type="component" value="Unassembled WGS sequence"/>
</dbReference>
<dbReference type="PROSITE" id="PS00107">
    <property type="entry name" value="PROTEIN_KINASE_ATP"/>
    <property type="match status" value="2"/>
</dbReference>